<dbReference type="SUPFAM" id="SSF52413">
    <property type="entry name" value="UDP-glucose/GDP-mannose dehydrogenase C-terminal domain"/>
    <property type="match status" value="1"/>
</dbReference>
<comment type="caution">
    <text evidence="5">The sequence shown here is derived from an EMBL/GenBank/DDBJ whole genome shotgun (WGS) entry which is preliminary data.</text>
</comment>
<dbReference type="PANTHER" id="PTHR43491">
    <property type="entry name" value="UDP-N-ACETYL-D-MANNOSAMINE DEHYDROGENASE"/>
    <property type="match status" value="1"/>
</dbReference>
<dbReference type="InterPro" id="IPR036291">
    <property type="entry name" value="NAD(P)-bd_dom_sf"/>
</dbReference>
<keyword evidence="1 5" id="KW-0560">Oxidoreductase</keyword>
<dbReference type="GO" id="GO:0047004">
    <property type="term" value="F:UDP-N-acetylglucosamine 6-dehydrogenase activity"/>
    <property type="evidence" value="ECO:0007669"/>
    <property type="project" value="UniProtKB-EC"/>
</dbReference>
<gene>
    <name evidence="5" type="ORF">J2S03_002684</name>
</gene>
<dbReference type="RefSeq" id="WP_274457502.1">
    <property type="nucleotide sequence ID" value="NZ_CP067097.1"/>
</dbReference>
<dbReference type="SMART" id="SM00984">
    <property type="entry name" value="UDPG_MGDP_dh_C"/>
    <property type="match status" value="1"/>
</dbReference>
<dbReference type="PIRSF" id="PIRSF000124">
    <property type="entry name" value="UDPglc_GDPman_dh"/>
    <property type="match status" value="1"/>
</dbReference>
<dbReference type="Pfam" id="PF00984">
    <property type="entry name" value="UDPG_MGDP_dh"/>
    <property type="match status" value="1"/>
</dbReference>
<dbReference type="InterPro" id="IPR017476">
    <property type="entry name" value="UDP-Glc/GDP-Man"/>
</dbReference>
<feature type="domain" description="UDP-glucose/GDP-mannose dehydrogenase C-terminal" evidence="4">
    <location>
        <begin position="323"/>
        <end position="418"/>
    </location>
</feature>
<organism evidence="5 6">
    <name type="scientific">Alicyclobacillus cycloheptanicus</name>
    <dbReference type="NCBI Taxonomy" id="1457"/>
    <lineage>
        <taxon>Bacteria</taxon>
        <taxon>Bacillati</taxon>
        <taxon>Bacillota</taxon>
        <taxon>Bacilli</taxon>
        <taxon>Bacillales</taxon>
        <taxon>Alicyclobacillaceae</taxon>
        <taxon>Alicyclobacillus</taxon>
    </lineage>
</organism>
<reference evidence="5 6" key="1">
    <citation type="submission" date="2023-07" db="EMBL/GenBank/DDBJ databases">
        <title>Genomic Encyclopedia of Type Strains, Phase IV (KMG-IV): sequencing the most valuable type-strain genomes for metagenomic binning, comparative biology and taxonomic classification.</title>
        <authorList>
            <person name="Goeker M."/>
        </authorList>
    </citation>
    <scope>NUCLEOTIDE SEQUENCE [LARGE SCALE GENOMIC DNA]</scope>
    <source>
        <strain evidence="5 6">DSM 4006</strain>
    </source>
</reference>
<comment type="similarity">
    <text evidence="3">Belongs to the UDP-glucose/GDP-mannose dehydrogenase family.</text>
</comment>
<evidence type="ECO:0000313" key="5">
    <source>
        <dbReference type="EMBL" id="MDQ0190817.1"/>
    </source>
</evidence>
<dbReference type="SUPFAM" id="SSF48179">
    <property type="entry name" value="6-phosphogluconate dehydrogenase C-terminal domain-like"/>
    <property type="match status" value="1"/>
</dbReference>
<dbReference type="SUPFAM" id="SSF51735">
    <property type="entry name" value="NAD(P)-binding Rossmann-fold domains"/>
    <property type="match status" value="1"/>
</dbReference>
<keyword evidence="6" id="KW-1185">Reference proteome</keyword>
<protein>
    <submittedName>
        <fullName evidence="5">UDP-N-acetyl-D-glucosamine dehydrogenase</fullName>
        <ecNumber evidence="5">1.1.1.136</ecNumber>
    </submittedName>
</protein>
<dbReference type="Pfam" id="PF03720">
    <property type="entry name" value="UDPG_MGDP_dh_C"/>
    <property type="match status" value="1"/>
</dbReference>
<dbReference type="Gene3D" id="3.40.50.720">
    <property type="entry name" value="NAD(P)-binding Rossmann-like Domain"/>
    <property type="match status" value="2"/>
</dbReference>
<dbReference type="InterPro" id="IPR036220">
    <property type="entry name" value="UDP-Glc/GDP-Man_DH_C_sf"/>
</dbReference>
<dbReference type="InterPro" id="IPR014027">
    <property type="entry name" value="UDP-Glc/GDP-Man_DH_C"/>
</dbReference>
<name>A0ABT9XKT7_9BACL</name>
<dbReference type="EC" id="1.1.1.136" evidence="5"/>
<evidence type="ECO:0000256" key="1">
    <source>
        <dbReference type="ARBA" id="ARBA00023002"/>
    </source>
</evidence>
<proteinExistence type="inferred from homology"/>
<evidence type="ECO:0000256" key="2">
    <source>
        <dbReference type="ARBA" id="ARBA00023027"/>
    </source>
</evidence>
<sequence>MNQEPSSTTDLSRPHICIVGLGFVGLPLAIEFWRSGCSVTGVDVDARKIDLLQRGVSYLVDVPAALAAELAASNRFSCSTKFDGMERADAILICVPTPLNEADEPDLSFVLGAAREISQHLQPGQVIVLESSTFPGTTADYVVPILEQSAWKAGKDFYVAYSPERINPGETIPLSKIPKVVGADDENSLRHAIGIYQQVFQTVVPVSSTRVAELTKLLENTQRFINISMMNELVVACEKWGISLWEAIEAAATKPYGFTPYHPGPGIGGHCIPIDPLYLQWFARTRGESLSFIAVAEEVNKSMPPYISDRIQGLLPNPQGKALLIGLTYKRDVNDMRESPAIPVMEHLLERGVTVTYHDPFIDHITVLGRPLQSVPLTEASVKNADVVVILTDHSSVDYDLVLEHAASILDTRHVYKGVTNPNVTAL</sequence>
<dbReference type="PIRSF" id="PIRSF500136">
    <property type="entry name" value="UDP_ManNAc_DH"/>
    <property type="match status" value="1"/>
</dbReference>
<dbReference type="Pfam" id="PF03721">
    <property type="entry name" value="UDPG_MGDP_dh_N"/>
    <property type="match status" value="1"/>
</dbReference>
<dbReference type="InterPro" id="IPR001732">
    <property type="entry name" value="UDP-Glc/GDP-Man_DH_N"/>
</dbReference>
<keyword evidence="2" id="KW-0520">NAD</keyword>
<dbReference type="NCBIfam" id="TIGR03026">
    <property type="entry name" value="NDP-sugDHase"/>
    <property type="match status" value="1"/>
</dbReference>
<accession>A0ABT9XKT7</accession>
<dbReference type="EMBL" id="JAUSTP010000024">
    <property type="protein sequence ID" value="MDQ0190817.1"/>
    <property type="molecule type" value="Genomic_DNA"/>
</dbReference>
<dbReference type="InterPro" id="IPR028359">
    <property type="entry name" value="UDP_ManNAc/GlcNAc_DH"/>
</dbReference>
<evidence type="ECO:0000256" key="3">
    <source>
        <dbReference type="PIRNR" id="PIRNR000124"/>
    </source>
</evidence>
<dbReference type="InterPro" id="IPR014026">
    <property type="entry name" value="UDP-Glc/GDP-Man_DH_dimer"/>
</dbReference>
<dbReference type="InterPro" id="IPR008927">
    <property type="entry name" value="6-PGluconate_DH-like_C_sf"/>
</dbReference>
<evidence type="ECO:0000313" key="6">
    <source>
        <dbReference type="Proteomes" id="UP001232973"/>
    </source>
</evidence>
<dbReference type="Proteomes" id="UP001232973">
    <property type="component" value="Unassembled WGS sequence"/>
</dbReference>
<evidence type="ECO:0000259" key="4">
    <source>
        <dbReference type="SMART" id="SM00984"/>
    </source>
</evidence>
<dbReference type="PANTHER" id="PTHR43491:SF1">
    <property type="entry name" value="UDP-N-ACETYL-D-MANNOSAMINE DEHYDROGENASE"/>
    <property type="match status" value="1"/>
</dbReference>